<feature type="transmembrane region" description="Helical" evidence="1">
    <location>
        <begin position="12"/>
        <end position="33"/>
    </location>
</feature>
<evidence type="ECO:0000313" key="4">
    <source>
        <dbReference type="EMBL" id="GGK40384.1"/>
    </source>
</evidence>
<dbReference type="InterPro" id="IPR043968">
    <property type="entry name" value="SGNH"/>
</dbReference>
<dbReference type="PANTHER" id="PTHR23028:SF53">
    <property type="entry name" value="ACYL_TRANSF_3 DOMAIN-CONTAINING PROTEIN"/>
    <property type="match status" value="1"/>
</dbReference>
<comment type="caution">
    <text evidence="4">The sequence shown here is derived from an EMBL/GenBank/DDBJ whole genome shotgun (WGS) entry which is preliminary data.</text>
</comment>
<evidence type="ECO:0000259" key="3">
    <source>
        <dbReference type="Pfam" id="PF19040"/>
    </source>
</evidence>
<accession>A0A8J3FKH7</accession>
<feature type="transmembrane region" description="Helical" evidence="1">
    <location>
        <begin position="154"/>
        <end position="174"/>
    </location>
</feature>
<dbReference type="GO" id="GO:0016747">
    <property type="term" value="F:acyltransferase activity, transferring groups other than amino-acyl groups"/>
    <property type="evidence" value="ECO:0007669"/>
    <property type="project" value="InterPro"/>
</dbReference>
<dbReference type="PANTHER" id="PTHR23028">
    <property type="entry name" value="ACETYLTRANSFERASE"/>
    <property type="match status" value="1"/>
</dbReference>
<dbReference type="EMBL" id="BMQC01000017">
    <property type="protein sequence ID" value="GGK40384.1"/>
    <property type="molecule type" value="Genomic_DNA"/>
</dbReference>
<dbReference type="Pfam" id="PF01757">
    <property type="entry name" value="Acyl_transf_3"/>
    <property type="match status" value="1"/>
</dbReference>
<sequence length="673" mass="72220">MVAHCGVSAAAGGYVGVDVFFVVSGYVITRGILAEAESHGRLAVGAFYARRALRLIPAAVPVLLAVLVGTYLLQPLRVREVALDVAGSVGYFLNLRLAVTGTDYFAADTPPSPVQHFWSLAVEEQFYLVWPWVVVGLLLWAYRRDRGGARFRGCLVATLCLGVAVSFALGVYLTAHAPSWAYFATPARAWELGVGALVAVGDGRARGLIGWLRVALGSAGLAAVAACVLLFDDRTPFPGVVALVPVLGTAAVIAAGAGSSRQFLQRLLGLAPLQFIGRISYGWYLWHWPFLLFGVALIGEEATVWHRCGLAGAALAVAWLSYHLLENPVRRSRRLRRRSARGVAVGLGASAVVAALAVATWANPPRVIGGGSAKEVGAGLAAADDPEREIRRLLATADGGPAPVPANLTPALDSSTAVAGTVYDGECQQSHTAAHIRAHCMYGDSASATTVVLFGDSHAAHWFPALRRVAEERRWRLSVWTLNECPPPPVAPELPTPQRGQACQRWRAAALKSIRELRPALVVTSMSARYQSGGDDDTDRFWLDGWRQTVRALGPTRVAMISFVPFQRGGVLPCMAIYRKDTRRCVAQTDSALPRPERRRFLAAGLAEHGVQVIDPAPWICGPRLCPMIVGNLLTYQDLTHLTPAYSAFLAPVLKAQLIDHDGHFRAARSAVS</sequence>
<reference evidence="4" key="1">
    <citation type="journal article" date="2014" name="Int. J. Syst. Evol. Microbiol.">
        <title>Complete genome sequence of Corynebacterium casei LMG S-19264T (=DSM 44701T), isolated from a smear-ripened cheese.</title>
        <authorList>
            <consortium name="US DOE Joint Genome Institute (JGI-PGF)"/>
            <person name="Walter F."/>
            <person name="Albersmeier A."/>
            <person name="Kalinowski J."/>
            <person name="Ruckert C."/>
        </authorList>
    </citation>
    <scope>NUCLEOTIDE SEQUENCE</scope>
    <source>
        <strain evidence="4">JCM 3091</strain>
    </source>
</reference>
<keyword evidence="4" id="KW-0808">Transferase</keyword>
<proteinExistence type="predicted"/>
<feature type="domain" description="Acyltransferase 3" evidence="2">
    <location>
        <begin position="12"/>
        <end position="322"/>
    </location>
</feature>
<organism evidence="4 5">
    <name type="scientific">Pilimelia terevasa</name>
    <dbReference type="NCBI Taxonomy" id="53372"/>
    <lineage>
        <taxon>Bacteria</taxon>
        <taxon>Bacillati</taxon>
        <taxon>Actinomycetota</taxon>
        <taxon>Actinomycetes</taxon>
        <taxon>Micromonosporales</taxon>
        <taxon>Micromonosporaceae</taxon>
        <taxon>Pilimelia</taxon>
    </lineage>
</organism>
<feature type="transmembrane region" description="Helical" evidence="1">
    <location>
        <begin position="279"/>
        <end position="298"/>
    </location>
</feature>
<dbReference type="Proteomes" id="UP000662200">
    <property type="component" value="Unassembled WGS sequence"/>
</dbReference>
<feature type="transmembrane region" description="Helical" evidence="1">
    <location>
        <begin position="237"/>
        <end position="258"/>
    </location>
</feature>
<dbReference type="InterPro" id="IPR002656">
    <property type="entry name" value="Acyl_transf_3_dom"/>
</dbReference>
<feature type="transmembrane region" description="Helical" evidence="1">
    <location>
        <begin position="212"/>
        <end position="231"/>
    </location>
</feature>
<feature type="transmembrane region" description="Helical" evidence="1">
    <location>
        <begin position="343"/>
        <end position="362"/>
    </location>
</feature>
<name>A0A8J3FKH7_9ACTN</name>
<dbReference type="InterPro" id="IPR050879">
    <property type="entry name" value="Acyltransferase_3"/>
</dbReference>
<dbReference type="Pfam" id="PF19040">
    <property type="entry name" value="SGNH"/>
    <property type="match status" value="1"/>
</dbReference>
<evidence type="ECO:0000256" key="1">
    <source>
        <dbReference type="SAM" id="Phobius"/>
    </source>
</evidence>
<dbReference type="GO" id="GO:0009103">
    <property type="term" value="P:lipopolysaccharide biosynthetic process"/>
    <property type="evidence" value="ECO:0007669"/>
    <property type="project" value="TreeGrafter"/>
</dbReference>
<feature type="domain" description="SGNH" evidence="3">
    <location>
        <begin position="427"/>
        <end position="655"/>
    </location>
</feature>
<feature type="transmembrane region" description="Helical" evidence="1">
    <location>
        <begin position="53"/>
        <end position="73"/>
    </location>
</feature>
<keyword evidence="4" id="KW-0012">Acyltransferase</keyword>
<gene>
    <name evidence="4" type="ORF">GCM10010124_36420</name>
</gene>
<feature type="transmembrane region" description="Helical" evidence="1">
    <location>
        <begin position="125"/>
        <end position="142"/>
    </location>
</feature>
<dbReference type="AlphaFoldDB" id="A0A8J3FKH7"/>
<protein>
    <submittedName>
        <fullName evidence="4">Acyltransferase</fullName>
    </submittedName>
</protein>
<reference evidence="4" key="2">
    <citation type="submission" date="2020-09" db="EMBL/GenBank/DDBJ databases">
        <authorList>
            <person name="Sun Q."/>
            <person name="Ohkuma M."/>
        </authorList>
    </citation>
    <scope>NUCLEOTIDE SEQUENCE</scope>
    <source>
        <strain evidence="4">JCM 3091</strain>
    </source>
</reference>
<evidence type="ECO:0000259" key="2">
    <source>
        <dbReference type="Pfam" id="PF01757"/>
    </source>
</evidence>
<keyword evidence="5" id="KW-1185">Reference proteome</keyword>
<dbReference type="GO" id="GO:0016020">
    <property type="term" value="C:membrane"/>
    <property type="evidence" value="ECO:0007669"/>
    <property type="project" value="TreeGrafter"/>
</dbReference>
<keyword evidence="1" id="KW-1133">Transmembrane helix</keyword>
<keyword evidence="1" id="KW-0812">Transmembrane</keyword>
<keyword evidence="1" id="KW-0472">Membrane</keyword>
<evidence type="ECO:0000313" key="5">
    <source>
        <dbReference type="Proteomes" id="UP000662200"/>
    </source>
</evidence>